<evidence type="ECO:0000313" key="1">
    <source>
        <dbReference type="EMBL" id="KAL3963505.1"/>
    </source>
</evidence>
<evidence type="ECO:0000313" key="2">
    <source>
        <dbReference type="Proteomes" id="UP001638806"/>
    </source>
</evidence>
<protein>
    <submittedName>
        <fullName evidence="1">Uncharacterized protein</fullName>
    </submittedName>
</protein>
<gene>
    <name evidence="1" type="ORF">ACCO45_000509</name>
</gene>
<dbReference type="EMBL" id="JBGNUJ010000002">
    <property type="protein sequence ID" value="KAL3963505.1"/>
    <property type="molecule type" value="Genomic_DNA"/>
</dbReference>
<sequence length="1232" mass="135359">MVHDEASCQTCIIWEIHHSIYDGWTLSHMIQVLHRAYDGQSPASPRAPISFSKYVEHALLTGDEEIRSFWQSQLSDANTAKFPDTTQASPADVRSDGVMTYSLRVPEEHRSSGITTANLLRASWALVLDRYLNSDNDSTDNVVFGATVSGRDASIPGILGILGPTIATVPVCVRFGDRRATTVGDYLVAVQDRTNAIVPYEHIGLHNISRVIGNSDATAFHNLLIIQPRMGPQPGGSDGEAENQREIDIVDKTMDDNESYYTYPLVFQCVLGDNGDVAVTATYDSRSISQAQMQVLCRQFETVVRQLGDHSTATRALSEVDLFTPEDFQIIQSWNREPDRPFGVDEGGEDSCLHHGVERWASSEPNRPAVVSTAHGTLSYADLDRMSDQLAQHLRTQFGILPDTRVPVCMEKTPLAIVTILAIMKAGATFVPLEPSHPVERRRAIVSQVGARLLLISPALAEECRGMTDTVIEVEPAMFSASNSAQTLPPVSPQGTAYILYTSGSTGTPKGIVVPHAAACTSVQGSASSEGYNLNPSSRVLQFSSFVFDVSIAEIFGAFMFGSTLIMPSSSERLSDISAFIQVNNVNTAMFTTSFAKTLEPDNVSSLSTLVLVGEPPTRESLTKWVGRVDRLVNAYGPSETVMFCGTHVFTSETEMPSTVGRGVPHVGIICWITEIDNPQRLAPLGCIGEIVVHSGSLASGYLNDESRTNATFFHGVPWLAPTKKDKRHDSYTWYKTGDLGRYNLETGMIEYLGRRDTQVKLRGQRLETAESEHHVKRLLPDVEHAAVDVLKRDGREMLAAFVGFAPHSSHAMGGEEQEPTFAPITDSLRSAFVALTEGLKQVLPIYMVPTLFVPVTRMPFNNSLKLDRRKLQQMVEQVSTQELLSFSVAAGQGSNGVKTPPATPTECALQAIWAKVLGVDAQIIGREDTFNRHGGDSIATIQLVSVANQQGVNLTAAEVFQHPRLQEMAACIDAKSEVPVSADEDLEPFGLLSGLSARTTVIQEAARQCETPESSISDAFPCTPLQQGLIALAQKQPGSYVARFALHLPTHVDMGRFRLAMERMYQECSNLRTRIILQDDELIQVILDEDLPWMEIRSIEPTLEGALESRTDLQWSAGFGQRLCRFVLVHDGSGSIHLVWDIHHSIYDGWSIGLMLDIAQKLYNEDNTVTKPVSFSQYVKYVTAASAESGSMSSKQYWQSRFANVNISHFPKASSDNDMESPTKVRKRMPQ</sequence>
<comment type="caution">
    <text evidence="1">The sequence shown here is derived from an EMBL/GenBank/DDBJ whole genome shotgun (WGS) entry which is preliminary data.</text>
</comment>
<name>A0ACC4E4F5_PURLI</name>
<dbReference type="Proteomes" id="UP001638806">
    <property type="component" value="Unassembled WGS sequence"/>
</dbReference>
<keyword evidence="2" id="KW-1185">Reference proteome</keyword>
<proteinExistence type="predicted"/>
<organism evidence="1 2">
    <name type="scientific">Purpureocillium lilacinum</name>
    <name type="common">Paecilomyces lilacinus</name>
    <dbReference type="NCBI Taxonomy" id="33203"/>
    <lineage>
        <taxon>Eukaryota</taxon>
        <taxon>Fungi</taxon>
        <taxon>Dikarya</taxon>
        <taxon>Ascomycota</taxon>
        <taxon>Pezizomycotina</taxon>
        <taxon>Sordariomycetes</taxon>
        <taxon>Hypocreomycetidae</taxon>
        <taxon>Hypocreales</taxon>
        <taxon>Ophiocordycipitaceae</taxon>
        <taxon>Purpureocillium</taxon>
    </lineage>
</organism>
<accession>A0ACC4E4F5</accession>
<reference evidence="1" key="1">
    <citation type="submission" date="2024-12" db="EMBL/GenBank/DDBJ databases">
        <title>Comparative genomics and development of molecular markers within Purpureocillium lilacinum and among Purpureocillium species.</title>
        <authorList>
            <person name="Yeh Z.-Y."/>
            <person name="Ni N.-T."/>
            <person name="Lo P.-H."/>
            <person name="Mushyakhwo K."/>
            <person name="Lin C.-F."/>
            <person name="Nai Y.-S."/>
        </authorList>
    </citation>
    <scope>NUCLEOTIDE SEQUENCE</scope>
    <source>
        <strain evidence="1">NCHU-NPUST-175</strain>
    </source>
</reference>